<dbReference type="PANTHER" id="PTHR34501">
    <property type="entry name" value="PROTEIN YDDL-RELATED"/>
    <property type="match status" value="1"/>
</dbReference>
<dbReference type="Pfam" id="PF13609">
    <property type="entry name" value="Porin_4"/>
    <property type="match status" value="1"/>
</dbReference>
<dbReference type="PANTHER" id="PTHR34501:SF9">
    <property type="entry name" value="MAJOR OUTER MEMBRANE PROTEIN P.IA"/>
    <property type="match status" value="1"/>
</dbReference>
<dbReference type="AlphaFoldDB" id="A0A1J5RF67"/>
<evidence type="ECO:0000256" key="2">
    <source>
        <dbReference type="ARBA" id="ARBA00011233"/>
    </source>
</evidence>
<evidence type="ECO:0000256" key="9">
    <source>
        <dbReference type="ARBA" id="ARBA00023136"/>
    </source>
</evidence>
<dbReference type="CDD" id="cd00342">
    <property type="entry name" value="gram_neg_porins"/>
    <property type="match status" value="1"/>
</dbReference>
<dbReference type="Gene3D" id="2.40.160.10">
    <property type="entry name" value="Porin"/>
    <property type="match status" value="1"/>
</dbReference>
<comment type="subunit">
    <text evidence="2">Homotrimer.</text>
</comment>
<evidence type="ECO:0000256" key="7">
    <source>
        <dbReference type="ARBA" id="ARBA00023065"/>
    </source>
</evidence>
<protein>
    <submittedName>
        <fullName evidence="12">Outer membrane porin protein 32</fullName>
    </submittedName>
</protein>
<dbReference type="EMBL" id="MLJW01000180">
    <property type="protein sequence ID" value="OIQ94750.1"/>
    <property type="molecule type" value="Genomic_DNA"/>
</dbReference>
<dbReference type="GO" id="GO:0046930">
    <property type="term" value="C:pore complex"/>
    <property type="evidence" value="ECO:0007669"/>
    <property type="project" value="UniProtKB-KW"/>
</dbReference>
<evidence type="ECO:0000313" key="12">
    <source>
        <dbReference type="EMBL" id="OIQ94750.1"/>
    </source>
</evidence>
<dbReference type="SUPFAM" id="SSF56935">
    <property type="entry name" value="Porins"/>
    <property type="match status" value="1"/>
</dbReference>
<comment type="subcellular location">
    <subcellularLocation>
        <location evidence="1">Membrane</location>
        <topology evidence="1">Multi-pass membrane protein</topology>
    </subcellularLocation>
</comment>
<evidence type="ECO:0000256" key="10">
    <source>
        <dbReference type="ARBA" id="ARBA00023237"/>
    </source>
</evidence>
<evidence type="ECO:0000256" key="6">
    <source>
        <dbReference type="ARBA" id="ARBA00022729"/>
    </source>
</evidence>
<dbReference type="InterPro" id="IPR023614">
    <property type="entry name" value="Porin_dom_sf"/>
</dbReference>
<keyword evidence="5" id="KW-0812">Transmembrane</keyword>
<evidence type="ECO:0000256" key="4">
    <source>
        <dbReference type="ARBA" id="ARBA00022452"/>
    </source>
</evidence>
<gene>
    <name evidence="12" type="ORF">GALL_233040</name>
</gene>
<keyword evidence="3" id="KW-0813">Transport</keyword>
<dbReference type="InterPro" id="IPR033900">
    <property type="entry name" value="Gram_neg_porin_domain"/>
</dbReference>
<keyword evidence="10" id="KW-0998">Cell outer membrane</keyword>
<dbReference type="PRINTS" id="PR00184">
    <property type="entry name" value="NEISSPPORIN"/>
</dbReference>
<dbReference type="GO" id="GO:0006811">
    <property type="term" value="P:monoatomic ion transport"/>
    <property type="evidence" value="ECO:0007669"/>
    <property type="project" value="UniProtKB-KW"/>
</dbReference>
<keyword evidence="8" id="KW-0626">Porin</keyword>
<evidence type="ECO:0000256" key="1">
    <source>
        <dbReference type="ARBA" id="ARBA00004141"/>
    </source>
</evidence>
<dbReference type="InterPro" id="IPR050298">
    <property type="entry name" value="Gram-neg_bact_OMP"/>
</dbReference>
<sequence>MNTRLIAVAILGAFAGAASAQSTVQIYGSVDGGVRYMTNVDAAGDSQLSFSGKGTNKSNRLGFKGKEDLGNGMDAHFDVESRMMLGDGTQVGVLFNGQANVGIGGAWGAVDLGRQFTPAFKTIVAYDPFHFLYTGIATSISATMGVDDNNAIQYNGTFGPITARAEYAVGEQPGSAQNGSTRAVAMSYANGPVSFGGAYTQKTSLTGLDTNHYTVGGAYRLGALRATLGYANQKDHVLVGADTATKYTWAGLRYHASPVVSFTGAYYQTKKSQAVAIADGKKDLYMLGGQYSLSKRTYLYADVDRANLSGNMMTAGQTSQNGISTGVVKIF</sequence>
<keyword evidence="6" id="KW-0732">Signal</keyword>
<keyword evidence="7" id="KW-0406">Ion transport</keyword>
<evidence type="ECO:0000256" key="8">
    <source>
        <dbReference type="ARBA" id="ARBA00023114"/>
    </source>
</evidence>
<name>A0A1J5RF67_9ZZZZ</name>
<keyword evidence="4" id="KW-1134">Transmembrane beta strand</keyword>
<organism evidence="12">
    <name type="scientific">mine drainage metagenome</name>
    <dbReference type="NCBI Taxonomy" id="410659"/>
    <lineage>
        <taxon>unclassified sequences</taxon>
        <taxon>metagenomes</taxon>
        <taxon>ecological metagenomes</taxon>
    </lineage>
</organism>
<evidence type="ECO:0000256" key="3">
    <source>
        <dbReference type="ARBA" id="ARBA00022448"/>
    </source>
</evidence>
<keyword evidence="9" id="KW-0472">Membrane</keyword>
<dbReference type="GO" id="GO:0015288">
    <property type="term" value="F:porin activity"/>
    <property type="evidence" value="ECO:0007669"/>
    <property type="project" value="UniProtKB-KW"/>
</dbReference>
<evidence type="ECO:0000259" key="11">
    <source>
        <dbReference type="Pfam" id="PF13609"/>
    </source>
</evidence>
<proteinExistence type="predicted"/>
<reference evidence="12" key="1">
    <citation type="submission" date="2016-10" db="EMBL/GenBank/DDBJ databases">
        <title>Sequence of Gallionella enrichment culture.</title>
        <authorList>
            <person name="Poehlein A."/>
            <person name="Muehling M."/>
            <person name="Daniel R."/>
        </authorList>
    </citation>
    <scope>NUCLEOTIDE SEQUENCE</scope>
</reference>
<feature type="domain" description="Porin" evidence="11">
    <location>
        <begin position="7"/>
        <end position="310"/>
    </location>
</feature>
<evidence type="ECO:0000256" key="5">
    <source>
        <dbReference type="ARBA" id="ARBA00022692"/>
    </source>
</evidence>
<dbReference type="InterPro" id="IPR002299">
    <property type="entry name" value="Porin_Neis"/>
</dbReference>
<comment type="caution">
    <text evidence="12">The sequence shown here is derived from an EMBL/GenBank/DDBJ whole genome shotgun (WGS) entry which is preliminary data.</text>
</comment>
<accession>A0A1J5RF67</accession>